<dbReference type="InterPro" id="IPR006938">
    <property type="entry name" value="DUF624"/>
</dbReference>
<sequence length="258" mass="29778">METRGVMGGLYKITEWITRIAASNLLWLLCSIPFFFVVVNKILLLQTMPNQPETLTYWLMAVLAPVTLFPATSALFSVTRKWIMGEADVSVWRTFFRGYKENYKQSLLGGIFYTLLCVIMIVDYKVYMNQIPGAQTIGYVMLIFLFILFISLFNFFSMVVHYHMGIKQIIKNSVLLTMVRPLRMLSTLICAAALVVITYKFPFLILFGFGSLMAYVAFFNFYGTYTKMQQMAEKQQPEEDKLDEETDSLLSEEVKTDK</sequence>
<keyword evidence="4" id="KW-1185">Reference proteome</keyword>
<evidence type="ECO:0000256" key="1">
    <source>
        <dbReference type="SAM" id="MobiDB-lite"/>
    </source>
</evidence>
<accession>A0A433X1I3</accession>
<evidence type="ECO:0000313" key="3">
    <source>
        <dbReference type="EMBL" id="RUT27941.1"/>
    </source>
</evidence>
<feature type="transmembrane region" description="Helical" evidence="2">
    <location>
        <begin position="55"/>
        <end position="76"/>
    </location>
</feature>
<keyword evidence="2" id="KW-0472">Membrane</keyword>
<evidence type="ECO:0000256" key="2">
    <source>
        <dbReference type="SAM" id="Phobius"/>
    </source>
</evidence>
<gene>
    <name evidence="3" type="ORF">EJP77_19095</name>
</gene>
<feature type="transmembrane region" description="Helical" evidence="2">
    <location>
        <begin position="21"/>
        <end position="43"/>
    </location>
</feature>
<keyword evidence="2" id="KW-0812">Transmembrane</keyword>
<evidence type="ECO:0000313" key="4">
    <source>
        <dbReference type="Proteomes" id="UP000272464"/>
    </source>
</evidence>
<dbReference type="RefSeq" id="WP_127200861.1">
    <property type="nucleotide sequence ID" value="NZ_RZNX01000013.1"/>
</dbReference>
<feature type="region of interest" description="Disordered" evidence="1">
    <location>
        <begin position="233"/>
        <end position="258"/>
    </location>
</feature>
<feature type="transmembrane region" description="Helical" evidence="2">
    <location>
        <begin position="139"/>
        <end position="160"/>
    </location>
</feature>
<proteinExistence type="predicted"/>
<protein>
    <submittedName>
        <fullName evidence="3">DUF624 domain-containing protein</fullName>
    </submittedName>
</protein>
<reference evidence="3 4" key="1">
    <citation type="submission" date="2018-12" db="EMBL/GenBank/DDBJ databases">
        <authorList>
            <person name="Sun L."/>
            <person name="Chen Z."/>
        </authorList>
    </citation>
    <scope>NUCLEOTIDE SEQUENCE [LARGE SCALE GENOMIC DNA]</scope>
    <source>
        <strain evidence="3 4">3-5-3</strain>
    </source>
</reference>
<feature type="transmembrane region" description="Helical" evidence="2">
    <location>
        <begin position="205"/>
        <end position="225"/>
    </location>
</feature>
<organism evidence="3 4">
    <name type="scientific">Paenibacillus zeisoli</name>
    <dbReference type="NCBI Taxonomy" id="2496267"/>
    <lineage>
        <taxon>Bacteria</taxon>
        <taxon>Bacillati</taxon>
        <taxon>Bacillota</taxon>
        <taxon>Bacilli</taxon>
        <taxon>Bacillales</taxon>
        <taxon>Paenibacillaceae</taxon>
        <taxon>Paenibacillus</taxon>
    </lineage>
</organism>
<feature type="transmembrane region" description="Helical" evidence="2">
    <location>
        <begin position="181"/>
        <end position="199"/>
    </location>
</feature>
<name>A0A433X1I3_9BACL</name>
<dbReference type="AlphaFoldDB" id="A0A433X1I3"/>
<dbReference type="Pfam" id="PF04854">
    <property type="entry name" value="DUF624"/>
    <property type="match status" value="1"/>
</dbReference>
<dbReference type="Proteomes" id="UP000272464">
    <property type="component" value="Unassembled WGS sequence"/>
</dbReference>
<dbReference type="OrthoDB" id="2182676at2"/>
<keyword evidence="2" id="KW-1133">Transmembrane helix</keyword>
<comment type="caution">
    <text evidence="3">The sequence shown here is derived from an EMBL/GenBank/DDBJ whole genome shotgun (WGS) entry which is preliminary data.</text>
</comment>
<feature type="transmembrane region" description="Helical" evidence="2">
    <location>
        <begin position="107"/>
        <end position="127"/>
    </location>
</feature>
<dbReference type="EMBL" id="RZNX01000013">
    <property type="protein sequence ID" value="RUT27941.1"/>
    <property type="molecule type" value="Genomic_DNA"/>
</dbReference>